<dbReference type="EMBL" id="CP003803">
    <property type="protein sequence ID" value="AGF46862.1"/>
    <property type="molecule type" value="Genomic_DNA"/>
</dbReference>
<dbReference type="Pfam" id="PF12704">
    <property type="entry name" value="MacB_PCD"/>
    <property type="match status" value="1"/>
</dbReference>
<evidence type="ECO:0000256" key="7">
    <source>
        <dbReference type="ARBA" id="ARBA00023136"/>
    </source>
</evidence>
<evidence type="ECO:0000256" key="8">
    <source>
        <dbReference type="SAM" id="Phobius"/>
    </source>
</evidence>
<dbReference type="InterPro" id="IPR003838">
    <property type="entry name" value="ABC3_permease_C"/>
</dbReference>
<dbReference type="GO" id="GO:0098797">
    <property type="term" value="C:plasma membrane protein complex"/>
    <property type="evidence" value="ECO:0007669"/>
    <property type="project" value="TreeGrafter"/>
</dbReference>
<dbReference type="AlphaFoldDB" id="M1LMB3"/>
<keyword evidence="4" id="KW-1003">Cell membrane</keyword>
<dbReference type="HOGENOM" id="CLU_000604_8_1_4"/>
<dbReference type="PANTHER" id="PTHR30489">
    <property type="entry name" value="LIPOPROTEIN-RELEASING SYSTEM TRANSMEMBRANE PROTEIN LOLE"/>
    <property type="match status" value="1"/>
</dbReference>
<evidence type="ECO:0000259" key="9">
    <source>
        <dbReference type="Pfam" id="PF02687"/>
    </source>
</evidence>
<feature type="transmembrane region" description="Helical" evidence="8">
    <location>
        <begin position="26"/>
        <end position="52"/>
    </location>
</feature>
<evidence type="ECO:0000256" key="1">
    <source>
        <dbReference type="ARBA" id="ARBA00004651"/>
    </source>
</evidence>
<proteinExistence type="inferred from homology"/>
<dbReference type="OrthoDB" id="9808461at2"/>
<comment type="subcellular location">
    <subcellularLocation>
        <location evidence="1">Cell membrane</location>
        <topology evidence="1">Multi-pass membrane protein</topology>
    </subcellularLocation>
</comment>
<feature type="domain" description="MacB-like periplasmic core" evidence="10">
    <location>
        <begin position="31"/>
        <end position="234"/>
    </location>
</feature>
<evidence type="ECO:0000313" key="11">
    <source>
        <dbReference type="EMBL" id="AGF46862.1"/>
    </source>
</evidence>
<comment type="similarity">
    <text evidence="2">Belongs to the ABC-4 integral membrane protein family. LolC/E subfamily.</text>
</comment>
<evidence type="ECO:0000256" key="5">
    <source>
        <dbReference type="ARBA" id="ARBA00022692"/>
    </source>
</evidence>
<dbReference type="eggNOG" id="COG4591">
    <property type="taxonomic scope" value="Bacteria"/>
</dbReference>
<dbReference type="InterPro" id="IPR011925">
    <property type="entry name" value="LolCE_TM"/>
</dbReference>
<dbReference type="GO" id="GO:0044874">
    <property type="term" value="P:lipoprotein localization to outer membrane"/>
    <property type="evidence" value="ECO:0007669"/>
    <property type="project" value="TreeGrafter"/>
</dbReference>
<keyword evidence="12" id="KW-1185">Reference proteome</keyword>
<dbReference type="Pfam" id="PF02687">
    <property type="entry name" value="FtsX"/>
    <property type="match status" value="1"/>
</dbReference>
<dbReference type="NCBIfam" id="TIGR02212">
    <property type="entry name" value="lolCE"/>
    <property type="match status" value="1"/>
</dbReference>
<evidence type="ECO:0000256" key="3">
    <source>
        <dbReference type="ARBA" id="ARBA00022448"/>
    </source>
</evidence>
<gene>
    <name evidence="11" type="ORF">CDSE_0555</name>
</gene>
<dbReference type="Proteomes" id="UP000011547">
    <property type="component" value="Chromosome"/>
</dbReference>
<accession>M1LMB3</accession>
<keyword evidence="5 8" id="KW-0812">Transmembrane</keyword>
<evidence type="ECO:0000259" key="10">
    <source>
        <dbReference type="Pfam" id="PF12704"/>
    </source>
</evidence>
<protein>
    <submittedName>
        <fullName evidence="11">Lipoprotein-releasing system permease protein</fullName>
    </submittedName>
</protein>
<dbReference type="PATRIC" id="fig|1208919.3.peg.300"/>
<feature type="transmembrane region" description="Helical" evidence="8">
    <location>
        <begin position="322"/>
        <end position="348"/>
    </location>
</feature>
<organism evidence="11 12">
    <name type="scientific">Candidatus Kinetoplastidibacterium desouzai TCC079E</name>
    <dbReference type="NCBI Taxonomy" id="1208919"/>
    <lineage>
        <taxon>Bacteria</taxon>
        <taxon>Pseudomonadati</taxon>
        <taxon>Pseudomonadota</taxon>
        <taxon>Betaproteobacteria</taxon>
        <taxon>Candidatus Kinetoplastidibacterium</taxon>
    </lineage>
</organism>
<evidence type="ECO:0000313" key="12">
    <source>
        <dbReference type="Proteomes" id="UP000011547"/>
    </source>
</evidence>
<name>M1LMB3_9PROT</name>
<dbReference type="GO" id="GO:0042953">
    <property type="term" value="P:lipoprotein transport"/>
    <property type="evidence" value="ECO:0007669"/>
    <property type="project" value="InterPro"/>
</dbReference>
<keyword evidence="3" id="KW-0813">Transport</keyword>
<dbReference type="PANTHER" id="PTHR30489:SF0">
    <property type="entry name" value="LIPOPROTEIN-RELEASING SYSTEM TRANSMEMBRANE PROTEIN LOLE"/>
    <property type="match status" value="1"/>
</dbReference>
<reference evidence="11 12" key="1">
    <citation type="journal article" date="2013" name="Genome Biol. Evol.">
        <title>Genome evolution and phylogenomic analysis of candidatus kinetoplastibacterium, the betaproteobacterial endosymbionts of strigomonas and angomonas.</title>
        <authorList>
            <person name="Alves J.M."/>
            <person name="Serrano M.G."/>
            <person name="Maia da Silva F."/>
            <person name="Voegtly L.J."/>
            <person name="Matveyev A.V."/>
            <person name="Teixeira M.M."/>
            <person name="Camargo E.P."/>
            <person name="Buck G.A."/>
        </authorList>
    </citation>
    <scope>NUCLEOTIDE SEQUENCE [LARGE SCALE GENOMIC DNA]</scope>
    <source>
        <strain evidence="11 12">TCC079E</strain>
    </source>
</reference>
<evidence type="ECO:0000256" key="2">
    <source>
        <dbReference type="ARBA" id="ARBA00005236"/>
    </source>
</evidence>
<feature type="domain" description="ABC3 transporter permease C-terminal" evidence="9">
    <location>
        <begin position="281"/>
        <end position="414"/>
    </location>
</feature>
<keyword evidence="11" id="KW-0449">Lipoprotein</keyword>
<sequence>MMFYEFWLAIKYSGILSFRNRKRDKFLSFITITSVLGIAIGVASLIVVLSVMNGFQKEVRNRMLAVVPHIELSIPGLDYSDFHNEYQKFSDFILHDDNIKSSVPFLNSQAMILKESRLIGVQVQGINSNFIDAYCLDKSLLSGDFHNLKDGCFNTIIGSELSKMMDINVGDTIFLVVPCFSSNLSGFTPRLKKFKIEGIFSSGYYEYDSNVVYISINDASKLFIDNAKNGIRISLYDVSLAPITSSYLKNNLPYYFNIEDWSSTNKFWFDAVQTEKRMMFLILSIIIAVATFNLFSSLVMLVTEKKYEISILRTFGARSINILMIFLLNGLFIGFIGTVVGVLFGVVVSNNVDQIVSFIENIFQINLLPRDAYFIDKLPHDINYTEVLKISVMSICMSLISTIYPTIRALKFSPAQVLNHVR</sequence>
<dbReference type="InterPro" id="IPR025857">
    <property type="entry name" value="MacB_PCD"/>
</dbReference>
<dbReference type="STRING" id="1208919.CDSE_0555"/>
<dbReference type="InterPro" id="IPR051447">
    <property type="entry name" value="Lipoprotein-release_system"/>
</dbReference>
<dbReference type="KEGG" id="kde:CDSE_0555"/>
<evidence type="ECO:0000256" key="4">
    <source>
        <dbReference type="ARBA" id="ARBA00022475"/>
    </source>
</evidence>
<evidence type="ECO:0000256" key="6">
    <source>
        <dbReference type="ARBA" id="ARBA00022989"/>
    </source>
</evidence>
<feature type="transmembrane region" description="Helical" evidence="8">
    <location>
        <begin position="278"/>
        <end position="302"/>
    </location>
</feature>
<keyword evidence="6 8" id="KW-1133">Transmembrane helix</keyword>
<keyword evidence="7 8" id="KW-0472">Membrane</keyword>